<dbReference type="SUPFAM" id="SSF56801">
    <property type="entry name" value="Acetyl-CoA synthetase-like"/>
    <property type="match status" value="2"/>
</dbReference>
<dbReference type="NCBIfam" id="TIGR01720">
    <property type="entry name" value="NRPS-para261"/>
    <property type="match status" value="1"/>
</dbReference>
<evidence type="ECO:0000313" key="11">
    <source>
        <dbReference type="Proteomes" id="UP000273145"/>
    </source>
</evidence>
<dbReference type="OrthoDB" id="9765680at2"/>
<reference evidence="10 11" key="1">
    <citation type="submission" date="2018-11" db="EMBL/GenBank/DDBJ databases">
        <title>Genome sequencing of Paenibacillus lentus DSM25539(T).</title>
        <authorList>
            <person name="Kook J.-K."/>
            <person name="Park S.-N."/>
            <person name="Lim Y.K."/>
        </authorList>
    </citation>
    <scope>NUCLEOTIDE SEQUENCE [LARGE SCALE GENOMIC DNA]</scope>
    <source>
        <strain evidence="10 11">DSM 25539</strain>
    </source>
</reference>
<proteinExistence type="inferred from homology"/>
<dbReference type="InterPro" id="IPR009081">
    <property type="entry name" value="PP-bd_ACP"/>
</dbReference>
<dbReference type="InterPro" id="IPR000873">
    <property type="entry name" value="AMP-dep_synth/lig_dom"/>
</dbReference>
<dbReference type="KEGG" id="plen:EIM92_22870"/>
<comment type="cofactor">
    <cofactor evidence="1">
        <name>pantetheine 4'-phosphate</name>
        <dbReference type="ChEBI" id="CHEBI:47942"/>
    </cofactor>
</comment>
<dbReference type="GO" id="GO:0005737">
    <property type="term" value="C:cytoplasm"/>
    <property type="evidence" value="ECO:0007669"/>
    <property type="project" value="TreeGrafter"/>
</dbReference>
<dbReference type="PROSITE" id="PS50075">
    <property type="entry name" value="CARRIER"/>
    <property type="match status" value="2"/>
</dbReference>
<dbReference type="CDD" id="cd19531">
    <property type="entry name" value="LCL_NRPS-like"/>
    <property type="match status" value="1"/>
</dbReference>
<dbReference type="Pfam" id="PF00550">
    <property type="entry name" value="PP-binding"/>
    <property type="match status" value="2"/>
</dbReference>
<dbReference type="GO" id="GO:0017000">
    <property type="term" value="P:antibiotic biosynthetic process"/>
    <property type="evidence" value="ECO:0007669"/>
    <property type="project" value="UniProtKB-KW"/>
</dbReference>
<evidence type="ECO:0000256" key="4">
    <source>
        <dbReference type="ARBA" id="ARBA00022553"/>
    </source>
</evidence>
<dbReference type="InterPro" id="IPR006162">
    <property type="entry name" value="Ppantetheine_attach_site"/>
</dbReference>
<dbReference type="Gene3D" id="3.30.559.30">
    <property type="entry name" value="Nonribosomal peptide synthetase, condensation domain"/>
    <property type="match status" value="3"/>
</dbReference>
<dbReference type="InterPro" id="IPR020845">
    <property type="entry name" value="AMP-binding_CS"/>
</dbReference>
<dbReference type="EMBL" id="CP034248">
    <property type="protein sequence ID" value="AZK48671.1"/>
    <property type="molecule type" value="Genomic_DNA"/>
</dbReference>
<dbReference type="NCBIfam" id="TIGR01733">
    <property type="entry name" value="AA-adenyl-dom"/>
    <property type="match status" value="2"/>
</dbReference>
<dbReference type="PANTHER" id="PTHR45527">
    <property type="entry name" value="NONRIBOSOMAL PEPTIDE SYNTHETASE"/>
    <property type="match status" value="1"/>
</dbReference>
<dbReference type="Gene3D" id="2.30.38.10">
    <property type="entry name" value="Luciferase, Domain 3"/>
    <property type="match status" value="2"/>
</dbReference>
<evidence type="ECO:0000256" key="6">
    <source>
        <dbReference type="ARBA" id="ARBA00022737"/>
    </source>
</evidence>
<name>A0A3Q8S6X4_9BACL</name>
<dbReference type="RefSeq" id="WP_125084822.1">
    <property type="nucleotide sequence ID" value="NZ_CP034248.1"/>
</dbReference>
<dbReference type="FunFam" id="2.30.38.10:FF:000001">
    <property type="entry name" value="Non-ribosomal peptide synthetase PvdI"/>
    <property type="match status" value="2"/>
</dbReference>
<gene>
    <name evidence="10" type="ORF">EIM92_22870</name>
</gene>
<dbReference type="FunFam" id="3.40.50.12780:FF:000012">
    <property type="entry name" value="Non-ribosomal peptide synthetase"/>
    <property type="match status" value="2"/>
</dbReference>
<keyword evidence="4" id="KW-0597">Phosphoprotein</keyword>
<dbReference type="GO" id="GO:0044550">
    <property type="term" value="P:secondary metabolite biosynthetic process"/>
    <property type="evidence" value="ECO:0007669"/>
    <property type="project" value="UniProtKB-ARBA"/>
</dbReference>
<comment type="similarity">
    <text evidence="2">Belongs to the ATP-dependent AMP-binding enzyme family.</text>
</comment>
<dbReference type="GO" id="GO:0043041">
    <property type="term" value="P:amino acid activation for nonribosomal peptide biosynthetic process"/>
    <property type="evidence" value="ECO:0007669"/>
    <property type="project" value="TreeGrafter"/>
</dbReference>
<dbReference type="Gene3D" id="3.30.559.10">
    <property type="entry name" value="Chloramphenicol acetyltransferase-like domain"/>
    <property type="match status" value="3"/>
</dbReference>
<keyword evidence="11" id="KW-1185">Reference proteome</keyword>
<dbReference type="NCBIfam" id="NF003417">
    <property type="entry name" value="PRK04813.1"/>
    <property type="match status" value="2"/>
</dbReference>
<dbReference type="GO" id="GO:0031177">
    <property type="term" value="F:phosphopantetheine binding"/>
    <property type="evidence" value="ECO:0007669"/>
    <property type="project" value="InterPro"/>
</dbReference>
<keyword evidence="8" id="KW-0511">Multifunctional enzyme</keyword>
<keyword evidence="7" id="KW-0045">Antibiotic biosynthesis</keyword>
<dbReference type="Pfam" id="PF13193">
    <property type="entry name" value="AMP-binding_C"/>
    <property type="match status" value="2"/>
</dbReference>
<keyword evidence="3" id="KW-0596">Phosphopantetheine</keyword>
<evidence type="ECO:0000313" key="10">
    <source>
        <dbReference type="EMBL" id="AZK48671.1"/>
    </source>
</evidence>
<dbReference type="FunFam" id="3.40.50.980:FF:000002">
    <property type="entry name" value="Enterobactin synthetase component F"/>
    <property type="match status" value="1"/>
</dbReference>
<dbReference type="InterPro" id="IPR020806">
    <property type="entry name" value="PKS_PP-bd"/>
</dbReference>
<keyword evidence="6" id="KW-0677">Repeat</keyword>
<dbReference type="InterPro" id="IPR045851">
    <property type="entry name" value="AMP-bd_C_sf"/>
</dbReference>
<protein>
    <submittedName>
        <fullName evidence="10">Amino acid adenylation domain-containing protein</fullName>
    </submittedName>
</protein>
<dbReference type="SMART" id="SM00823">
    <property type="entry name" value="PKS_PP"/>
    <property type="match status" value="2"/>
</dbReference>
<dbReference type="FunFam" id="3.30.300.30:FF:000010">
    <property type="entry name" value="Enterobactin synthetase component F"/>
    <property type="match status" value="2"/>
</dbReference>
<dbReference type="InterPro" id="IPR023213">
    <property type="entry name" value="CAT-like_dom_sf"/>
</dbReference>
<dbReference type="PANTHER" id="PTHR45527:SF1">
    <property type="entry name" value="FATTY ACID SYNTHASE"/>
    <property type="match status" value="1"/>
</dbReference>
<evidence type="ECO:0000256" key="3">
    <source>
        <dbReference type="ARBA" id="ARBA00022450"/>
    </source>
</evidence>
<dbReference type="SUPFAM" id="SSF47336">
    <property type="entry name" value="ACP-like"/>
    <property type="match status" value="2"/>
</dbReference>
<dbReference type="InterPro" id="IPR010071">
    <property type="entry name" value="AA_adenyl_dom"/>
</dbReference>
<dbReference type="InterPro" id="IPR010060">
    <property type="entry name" value="NRPS_synth"/>
</dbReference>
<dbReference type="FunFam" id="1.10.1200.10:FF:000005">
    <property type="entry name" value="Nonribosomal peptide synthetase 1"/>
    <property type="match status" value="2"/>
</dbReference>
<dbReference type="InterPro" id="IPR025110">
    <property type="entry name" value="AMP-bd_C"/>
</dbReference>
<dbReference type="Proteomes" id="UP000273145">
    <property type="component" value="Chromosome"/>
</dbReference>
<dbReference type="InterPro" id="IPR029058">
    <property type="entry name" value="AB_hydrolase_fold"/>
</dbReference>
<dbReference type="SUPFAM" id="SSF52777">
    <property type="entry name" value="CoA-dependent acyltransferases"/>
    <property type="match status" value="6"/>
</dbReference>
<dbReference type="Gene3D" id="3.40.50.1820">
    <property type="entry name" value="alpha/beta hydrolase"/>
    <property type="match status" value="1"/>
</dbReference>
<evidence type="ECO:0000256" key="1">
    <source>
        <dbReference type="ARBA" id="ARBA00001957"/>
    </source>
</evidence>
<feature type="domain" description="Carrier" evidence="9">
    <location>
        <begin position="960"/>
        <end position="1035"/>
    </location>
</feature>
<dbReference type="Pfam" id="PF00668">
    <property type="entry name" value="Condensation"/>
    <property type="match status" value="3"/>
</dbReference>
<dbReference type="GO" id="GO:0016874">
    <property type="term" value="F:ligase activity"/>
    <property type="evidence" value="ECO:0007669"/>
    <property type="project" value="UniProtKB-KW"/>
</dbReference>
<evidence type="ECO:0000256" key="2">
    <source>
        <dbReference type="ARBA" id="ARBA00006432"/>
    </source>
</evidence>
<dbReference type="CDD" id="cd12117">
    <property type="entry name" value="A_NRPS_Srf_like"/>
    <property type="match status" value="1"/>
</dbReference>
<dbReference type="PROSITE" id="PS00012">
    <property type="entry name" value="PHOSPHOPANTETHEINE"/>
    <property type="match status" value="1"/>
</dbReference>
<dbReference type="Gene3D" id="1.10.1200.10">
    <property type="entry name" value="ACP-like"/>
    <property type="match status" value="1"/>
</dbReference>
<dbReference type="Gene3D" id="3.40.50.980">
    <property type="match status" value="4"/>
</dbReference>
<organism evidence="10 11">
    <name type="scientific">Paenibacillus lentus</name>
    <dbReference type="NCBI Taxonomy" id="1338368"/>
    <lineage>
        <taxon>Bacteria</taxon>
        <taxon>Bacillati</taxon>
        <taxon>Bacillota</taxon>
        <taxon>Bacilli</taxon>
        <taxon>Bacillales</taxon>
        <taxon>Paenibacillaceae</taxon>
        <taxon>Paenibacillus</taxon>
    </lineage>
</organism>
<dbReference type="Pfam" id="PF00501">
    <property type="entry name" value="AMP-binding"/>
    <property type="match status" value="2"/>
</dbReference>
<dbReference type="CDD" id="cd19534">
    <property type="entry name" value="E_NRPS"/>
    <property type="match status" value="1"/>
</dbReference>
<dbReference type="InterPro" id="IPR036736">
    <property type="entry name" value="ACP-like_sf"/>
</dbReference>
<dbReference type="Gene3D" id="3.30.300.30">
    <property type="match status" value="2"/>
</dbReference>
<dbReference type="FunFam" id="3.40.50.980:FF:000001">
    <property type="entry name" value="Non-ribosomal peptide synthetase"/>
    <property type="match status" value="2"/>
</dbReference>
<evidence type="ECO:0000259" key="9">
    <source>
        <dbReference type="PROSITE" id="PS50075"/>
    </source>
</evidence>
<sequence>MTSNLLQNVSDVFPMSDIQLGMVFHYMKHEGMYHDQFVYQLDDPLFDTQLWRQAMTYMVTKHQMLRTSFHIQEFSTPVQMVHEQVPIDIEEMDISEIEGDPKQYIYNYLAEERLSPFDVALAPLWRMKIMRLNQQQVAIIWIFHHAILDGWSAASFITELVNVYFALKEGSVPLVPLKSTYKDYVIDQMLVQDESELFDYWKKELAGYKRLELPELATTRSSPDITIHTEEINKTVIEQCKKVARENRVTVKTLCLAAFLAMMYSRSYEEDITVGLVENGRPITEDADKILGCFLNTVPFRISVDPQINWKQLIAQIYQKQVDLKKYGRLTFAKIAESVGESGVDHNPLFDVIFNFVDFHVFENVKEHPLQFWMDGYERTNTLFDFSVSATLDHYIIRVVSVFPEQSVKAMVKHFQSALASIVYQIDMPFDKLTLLDEGERLAIEAFNNTKINYPQVETLHSLFESQVKKRPDSVALTMGDQQLTYHELNERANQLARILRRKGVQPDQVVGLMTERSFDMIVAILAIFKAGGAYMPIDPSYPDERINYMLEDSHAPLLLVQHSGLLRAKLDHAGEILILSEVQAEGESGQNLRPAAKADNLAYVMYTSGSTGQPKGVMTTHRNVVRTVVNNGYLDITPEDRLLQLSNYAFDGSTFDIYGALIHGATLVLVSREEMLDPSKLVHLIRKEGITVTFMTTALFNTLVDLDLEGLERLRKLVFGGEQASVKHVQKALDKLGEGRLVNGYGPTETTVFAATWTVDQSVHVSGIVPIGRPLNNTVIHIVDAAGRLQPIGVAGELCVSGDGVARGYLNRPELTAERFVPNPWEPGTMMYRTGDLARWLPGGTIEYLGRMDQQVKIRGHRIELGEIEAKLLEHPVVRETVLIARQDDQGHSSLCAYIVTDGDWTAAELRRHLASSLPEYMIPSTFTGLPQLPLTSNGKVDKRALPEPEQQLDGVYVAPANELEEQLAALFGEVLGVEVVGTQDSFFEHGGHSLKAMTLAARIHKELGVNVPLQYMFDNPTVQKLSELVSEVRGTGQVNHYLSIEQAEERDYYPTTPQQKQMYILQQMEDEDTASSYHMPLLLEISGELQEKSLRASLDLIIQRHEALRTSFHMIDEKLVQCIHGDVKWSLEDGGQILEQDLEQAMFDFMAPFDLSSAPLFRANLVKLTENQHILMLDMHHIISDGLSVKELFQEIIRSYQGLPLQPLSIQYKDYAVWTQTEEWEERLETQEAHWLNQLSGELPVLELPTDYPRPATRRMTGKLYTFGLPDDLTKQLRTLSAQEHTTLYTVLLAVFNIMLSKYTSQEDIVVGTPIAGRPHADLQHVLGMFVNTLVIRSQPRAQQTFMEYLADVKTTIFSAYENSDYPFEKLVDKLNVARDLSRNPVFDVMFSIEDLPRPVEVEGAAFHMKMFDWKKAKFDMDWTAVEGETIQFMVEYNTSLFQDETVERMAQHYIHLLSQVVECPEFQLWKYNLITPIEKEQILLDFNHSEVPFPKNQLIHERFEEWVKRTPDNNAVVFNNQSLTYHQLNERANSLARSLVNLGIGNNDFVGLLVDRSFEMIIGMLAILKAGGAYLPIDPDYPPERIQYMLEDSGAKLLLKQERLQTPGGFAGNILSLDDQTLYQGNTSNLELAAPSDNLAYIIYTSGSTGKPKGVLINHRSILNMQLMSETFGIRSGSRVLQFASFSFDSSVGEIFYTLLNGASLYLIEKEMLLSAPDFMQWLKTSRITSIPFISPSALRALPYEDLPDLEYISTGGEPLPADLVSIWGRDRKFLNAYGPTETTVDATIGLCTADGRMHIGRPIKNRKAYILNGYNQLQPIGVLGELCLGGEGVAVGYLNRPDLTDEKFVPDPFIAGGRMYKTGDLVRWLPDGTIEYFGRIDQQVKIRGHRIEIGEIEERLLEHPSLKEAIVVADTDHQGSKYLCAYVVLDGSLHHSDIRQYLKTRLPDYMIPSYFVEIHELPLTPNGKINKKALPKPQMQVRQGEDIVAPSDPYQSVLHQIWQEVLGSELFGIHDNFFDLGGDSIKALQISARLGKQGLRLRMRDLFANPTIAELSQYVREHVTEAEQFEVTGSVPLTPIQKWFFEQQLEEPHHYNQSVLLYNENGWDDKRVREAFTAISKHHDALRMRYSSTHGITSQEIQETGENEYFYLEQIDLCGQKDYESRMTMESTRIQGSMNLNKGPLVNIGLFRTDHGDYLLIAIHHLVVDGVSWRILIEDFNYLYEGNTVLPLKTTSYQAWANHLQEYAGGPELAAELPYWEEIARQSQQLSLVSNTISVDRGTYGDMLTYSMKLTAEQTDQLLTQSHQAYRTEINDLLLAALTLALKEWTGGSEFVINLEGHGREEISEQVDVSRTVGWFTSEYPVLFNLTEDGLASTIRHVKNTLRSVPNKGIGYGILKYLAGYPLNIEPEISFNYLGTFDSEDADGSPLMGEPIGLRNSSPMLLDINGIVAEGHLLMRFGCNAALFSTSKMEQLVQYYQDYLVRIIEHCQADLDSGLALEDLTMSDLTLEELNDIFDDLEEERIYK</sequence>
<keyword evidence="5" id="KW-0436">Ligase</keyword>
<dbReference type="InterPro" id="IPR001242">
    <property type="entry name" value="Condensation_dom"/>
</dbReference>
<evidence type="ECO:0000256" key="7">
    <source>
        <dbReference type="ARBA" id="ARBA00023194"/>
    </source>
</evidence>
<evidence type="ECO:0000256" key="8">
    <source>
        <dbReference type="ARBA" id="ARBA00023268"/>
    </source>
</evidence>
<dbReference type="GO" id="GO:0008610">
    <property type="term" value="P:lipid biosynthetic process"/>
    <property type="evidence" value="ECO:0007669"/>
    <property type="project" value="UniProtKB-ARBA"/>
</dbReference>
<evidence type="ECO:0000256" key="5">
    <source>
        <dbReference type="ARBA" id="ARBA00022598"/>
    </source>
</evidence>
<dbReference type="PROSITE" id="PS00455">
    <property type="entry name" value="AMP_BINDING"/>
    <property type="match status" value="2"/>
</dbReference>
<accession>A0A3Q8S6X4</accession>
<feature type="domain" description="Carrier" evidence="9">
    <location>
        <begin position="1993"/>
        <end position="2067"/>
    </location>
</feature>